<comment type="caution">
    <text evidence="1">The sequence shown here is derived from an EMBL/GenBank/DDBJ whole genome shotgun (WGS) entry which is preliminary data.</text>
</comment>
<proteinExistence type="predicted"/>
<organism evidence="1 2">
    <name type="scientific">Bauhinia variegata</name>
    <name type="common">Purple orchid tree</name>
    <name type="synonym">Phanera variegata</name>
    <dbReference type="NCBI Taxonomy" id="167791"/>
    <lineage>
        <taxon>Eukaryota</taxon>
        <taxon>Viridiplantae</taxon>
        <taxon>Streptophyta</taxon>
        <taxon>Embryophyta</taxon>
        <taxon>Tracheophyta</taxon>
        <taxon>Spermatophyta</taxon>
        <taxon>Magnoliopsida</taxon>
        <taxon>eudicotyledons</taxon>
        <taxon>Gunneridae</taxon>
        <taxon>Pentapetalae</taxon>
        <taxon>rosids</taxon>
        <taxon>fabids</taxon>
        <taxon>Fabales</taxon>
        <taxon>Fabaceae</taxon>
        <taxon>Cercidoideae</taxon>
        <taxon>Cercideae</taxon>
        <taxon>Bauhiniinae</taxon>
        <taxon>Bauhinia</taxon>
    </lineage>
</organism>
<accession>A0ACB9MYS8</accession>
<name>A0ACB9MYS8_BAUVA</name>
<gene>
    <name evidence="1" type="ORF">L6164_020980</name>
</gene>
<reference evidence="1 2" key="1">
    <citation type="journal article" date="2022" name="DNA Res.">
        <title>Chromosomal-level genome assembly of the orchid tree Bauhinia variegata (Leguminosae; Cercidoideae) supports the allotetraploid origin hypothesis of Bauhinia.</title>
        <authorList>
            <person name="Zhong Y."/>
            <person name="Chen Y."/>
            <person name="Zheng D."/>
            <person name="Pang J."/>
            <person name="Liu Y."/>
            <person name="Luo S."/>
            <person name="Meng S."/>
            <person name="Qian L."/>
            <person name="Wei D."/>
            <person name="Dai S."/>
            <person name="Zhou R."/>
        </authorList>
    </citation>
    <scope>NUCLEOTIDE SEQUENCE [LARGE SCALE GENOMIC DNA]</scope>
    <source>
        <strain evidence="1">BV-YZ2020</strain>
    </source>
</reference>
<sequence>MAKTQKKTPQSSKPTSSLLVCCFGFSREIYTENIPEVPDDSLNEKRKSRWFSWRRILMKKSSTKTVPLNASNEKPKPKRRVKSHSWKLSKSKSKPILLDSQNPATDLSPPPQTEAAVLAAPNQTPPQTKHGVEQNRGDNRRSRQHVAPSKEDTRQKKGSSPIKETPAMSTSVSLEKRRGSSSSLHKTTLAQSKRLTQAKRNSSHPMVGMSVIMVTLIIMILWGRLCAILSTAAWLYYIPRFRTTVENDRKNLTANPIDMDVDSKVYKKKVILEGLLERNHNHKDF</sequence>
<keyword evidence="2" id="KW-1185">Reference proteome</keyword>
<evidence type="ECO:0000313" key="2">
    <source>
        <dbReference type="Proteomes" id="UP000828941"/>
    </source>
</evidence>
<dbReference type="EMBL" id="CM039433">
    <property type="protein sequence ID" value="KAI4328644.1"/>
    <property type="molecule type" value="Genomic_DNA"/>
</dbReference>
<protein>
    <submittedName>
        <fullName evidence="1">Uncharacterized protein</fullName>
    </submittedName>
</protein>
<dbReference type="Proteomes" id="UP000828941">
    <property type="component" value="Chromosome 8"/>
</dbReference>
<evidence type="ECO:0000313" key="1">
    <source>
        <dbReference type="EMBL" id="KAI4328644.1"/>
    </source>
</evidence>